<gene>
    <name evidence="5" type="ORF">CBW24_17655</name>
</gene>
<accession>A0A291M548</accession>
<keyword evidence="3" id="KW-0812">Transmembrane</keyword>
<proteinExistence type="inferred from homology"/>
<dbReference type="PANTHER" id="PTHR30576">
    <property type="entry name" value="COLANIC BIOSYNTHESIS UDP-GLUCOSE LIPID CARRIER TRANSFERASE"/>
    <property type="match status" value="1"/>
</dbReference>
<dbReference type="InterPro" id="IPR003362">
    <property type="entry name" value="Bact_transf"/>
</dbReference>
<dbReference type="Pfam" id="PF02397">
    <property type="entry name" value="Bac_transf"/>
    <property type="match status" value="1"/>
</dbReference>
<evidence type="ECO:0000313" key="5">
    <source>
        <dbReference type="EMBL" id="ATI43967.1"/>
    </source>
</evidence>
<evidence type="ECO:0000259" key="4">
    <source>
        <dbReference type="Pfam" id="PF02397"/>
    </source>
</evidence>
<evidence type="ECO:0000256" key="2">
    <source>
        <dbReference type="ARBA" id="ARBA00023169"/>
    </source>
</evidence>
<dbReference type="PANTHER" id="PTHR30576:SF0">
    <property type="entry name" value="UNDECAPRENYL-PHOSPHATE N-ACETYLGALACTOSAMINYL 1-PHOSPHATE TRANSFERASE-RELATED"/>
    <property type="match status" value="1"/>
</dbReference>
<keyword evidence="3" id="KW-0472">Membrane</keyword>
<organism evidence="5 6">
    <name type="scientific">Pacificitalea manganoxidans</name>
    <dbReference type="NCBI Taxonomy" id="1411902"/>
    <lineage>
        <taxon>Bacteria</taxon>
        <taxon>Pseudomonadati</taxon>
        <taxon>Pseudomonadota</taxon>
        <taxon>Alphaproteobacteria</taxon>
        <taxon>Rhodobacterales</taxon>
        <taxon>Paracoccaceae</taxon>
        <taxon>Pacificitalea</taxon>
    </lineage>
</organism>
<comment type="similarity">
    <text evidence="1">Belongs to the bacterial sugar transferase family.</text>
</comment>
<dbReference type="RefSeq" id="WP_088664950.1">
    <property type="nucleotide sequence ID" value="NZ_CP021408.1"/>
</dbReference>
<dbReference type="KEGG" id="cmag:CBW24_17655"/>
<dbReference type="EMBL" id="CP021408">
    <property type="protein sequence ID" value="ATI43967.1"/>
    <property type="molecule type" value="Genomic_DNA"/>
</dbReference>
<evidence type="ECO:0000256" key="1">
    <source>
        <dbReference type="ARBA" id="ARBA00006464"/>
    </source>
</evidence>
<geneLocation type="plasmid" evidence="6">
    <name>pdy25-d</name>
</geneLocation>
<feature type="domain" description="Bacterial sugar transferase" evidence="4">
    <location>
        <begin position="33"/>
        <end position="215"/>
    </location>
</feature>
<reference evidence="5 6" key="1">
    <citation type="submission" date="2017-05" db="EMBL/GenBank/DDBJ databases">
        <title>Comparative genomic and metabolic analysis of manganese-oxidizing mechanisms in Celeribater manganoxidans DY25T: its adaption to the environment of polymetallic nodule.</title>
        <authorList>
            <person name="Wang X."/>
        </authorList>
    </citation>
    <scope>NUCLEOTIDE SEQUENCE [LARGE SCALE GENOMIC DNA]</scope>
    <source>
        <strain evidence="5 6">DY25</strain>
        <plasmid evidence="6">pdy25-d</plasmid>
    </source>
</reference>
<dbReference type="OrthoDB" id="9808602at2"/>
<dbReference type="AlphaFoldDB" id="A0A291M548"/>
<sequence length="220" mass="24877">MFDYSSIALSYDSDPTGADSLLPENRAVYFRLKRVLDILCALVFLPVMIVIGIVLLALNPFFNQGPLLYVQKRMGRNCRAFPAIKFRTMRTATQIVRGADDPLEVHRITRLGWLLRKTRLDELPQILNVLRGDMSMIGPRPDYFHHARRYARVIPGYRARHLVRPGISGLAQVELGYAAGIDATAAKVAADLHYIRHAGYRLDTLIFWRTLVTVVTGRGT</sequence>
<evidence type="ECO:0000313" key="6">
    <source>
        <dbReference type="Proteomes" id="UP000219050"/>
    </source>
</evidence>
<evidence type="ECO:0000256" key="3">
    <source>
        <dbReference type="SAM" id="Phobius"/>
    </source>
</evidence>
<dbReference type="Proteomes" id="UP000219050">
    <property type="component" value="Plasmid pDY25-D"/>
</dbReference>
<protein>
    <submittedName>
        <fullName evidence="5">Glycosyl transferase</fullName>
    </submittedName>
</protein>
<keyword evidence="5" id="KW-0808">Transferase</keyword>
<dbReference type="GO" id="GO:0000271">
    <property type="term" value="P:polysaccharide biosynthetic process"/>
    <property type="evidence" value="ECO:0007669"/>
    <property type="project" value="UniProtKB-KW"/>
</dbReference>
<keyword evidence="6" id="KW-1185">Reference proteome</keyword>
<feature type="transmembrane region" description="Helical" evidence="3">
    <location>
        <begin position="35"/>
        <end position="58"/>
    </location>
</feature>
<keyword evidence="2" id="KW-0270">Exopolysaccharide synthesis</keyword>
<keyword evidence="5" id="KW-0614">Plasmid</keyword>
<dbReference type="GO" id="GO:0016780">
    <property type="term" value="F:phosphotransferase activity, for other substituted phosphate groups"/>
    <property type="evidence" value="ECO:0007669"/>
    <property type="project" value="TreeGrafter"/>
</dbReference>
<keyword evidence="3" id="KW-1133">Transmembrane helix</keyword>
<name>A0A291M548_9RHOB</name>